<reference evidence="1" key="1">
    <citation type="submission" date="2020-03" db="EMBL/GenBank/DDBJ databases">
        <title>The deep terrestrial virosphere.</title>
        <authorList>
            <person name="Holmfeldt K."/>
            <person name="Nilsson E."/>
            <person name="Simone D."/>
            <person name="Lopez-Fernandez M."/>
            <person name="Wu X."/>
            <person name="de Brujin I."/>
            <person name="Lundin D."/>
            <person name="Andersson A."/>
            <person name="Bertilsson S."/>
            <person name="Dopson M."/>
        </authorList>
    </citation>
    <scope>NUCLEOTIDE SEQUENCE</scope>
    <source>
        <strain evidence="1">MM415B03055</strain>
    </source>
</reference>
<name>A0A6M3KYL9_9ZZZZ</name>
<proteinExistence type="predicted"/>
<dbReference type="AlphaFoldDB" id="A0A6M3KYL9"/>
<dbReference type="EMBL" id="MT142680">
    <property type="protein sequence ID" value="QJA87070.1"/>
    <property type="molecule type" value="Genomic_DNA"/>
</dbReference>
<gene>
    <name evidence="1" type="ORF">MM415B03055_0001</name>
</gene>
<protein>
    <submittedName>
        <fullName evidence="1">Uncharacterized protein</fullName>
    </submittedName>
</protein>
<evidence type="ECO:0000313" key="1">
    <source>
        <dbReference type="EMBL" id="QJA87070.1"/>
    </source>
</evidence>
<accession>A0A6M3KYL9</accession>
<sequence length="61" mass="6735">MGKIKLKEGFLEGNVVVVEEDGEVIGSVINQDRNKWVAITIPVKTRKAAIEILQDLAMAKK</sequence>
<organism evidence="1">
    <name type="scientific">viral metagenome</name>
    <dbReference type="NCBI Taxonomy" id="1070528"/>
    <lineage>
        <taxon>unclassified sequences</taxon>
        <taxon>metagenomes</taxon>
        <taxon>organismal metagenomes</taxon>
    </lineage>
</organism>